<evidence type="ECO:0000313" key="2">
    <source>
        <dbReference type="Proteomes" id="UP000234881"/>
    </source>
</evidence>
<protein>
    <submittedName>
        <fullName evidence="1">Uncharacterized protein</fullName>
    </submittedName>
</protein>
<comment type="caution">
    <text evidence="1">The sequence shown here is derived from an EMBL/GenBank/DDBJ whole genome shotgun (WGS) entry which is preliminary data.</text>
</comment>
<keyword evidence="2" id="KW-1185">Reference proteome</keyword>
<dbReference type="AlphaFoldDB" id="A0A2N5XQW0"/>
<evidence type="ECO:0000313" key="1">
    <source>
        <dbReference type="EMBL" id="PLW76855.1"/>
    </source>
</evidence>
<name>A0A2N5XQW0_9HYPH</name>
<reference evidence="1 2" key="1">
    <citation type="submission" date="2018-01" db="EMBL/GenBank/DDBJ databases">
        <title>The draft genome sequence of Cohaesibacter sp. H1304.</title>
        <authorList>
            <person name="Wang N.-N."/>
            <person name="Du Z.-J."/>
        </authorList>
    </citation>
    <scope>NUCLEOTIDE SEQUENCE [LARGE SCALE GENOMIC DNA]</scope>
    <source>
        <strain evidence="1 2">H1304</strain>
    </source>
</reference>
<dbReference type="Proteomes" id="UP000234881">
    <property type="component" value="Unassembled WGS sequence"/>
</dbReference>
<dbReference type="EMBL" id="PKUQ01000022">
    <property type="protein sequence ID" value="PLW76855.1"/>
    <property type="molecule type" value="Genomic_DNA"/>
</dbReference>
<accession>A0A2N5XQW0</accession>
<organism evidence="1 2">
    <name type="scientific">Cohaesibacter celericrescens</name>
    <dbReference type="NCBI Taxonomy" id="2067669"/>
    <lineage>
        <taxon>Bacteria</taxon>
        <taxon>Pseudomonadati</taxon>
        <taxon>Pseudomonadota</taxon>
        <taxon>Alphaproteobacteria</taxon>
        <taxon>Hyphomicrobiales</taxon>
        <taxon>Cohaesibacteraceae</taxon>
    </lineage>
</organism>
<gene>
    <name evidence="1" type="ORF">C0081_12410</name>
</gene>
<sequence>MKLHQNQMPFCRRTPEVSMIGRGFAFIKVLLRDFLPIVRPNQGGLGVLSVIAVLCDGRFIVLGQAKIPGVGG</sequence>
<proteinExistence type="predicted"/>